<dbReference type="Pfam" id="PF09423">
    <property type="entry name" value="PhoD"/>
    <property type="match status" value="1"/>
</dbReference>
<dbReference type="AlphaFoldDB" id="A0A1H1RL79"/>
<dbReference type="InterPro" id="IPR029052">
    <property type="entry name" value="Metallo-depent_PP-like"/>
</dbReference>
<dbReference type="STRING" id="642780.SAMN04488570_1720"/>
<protein>
    <submittedName>
        <fullName evidence="3">Alkaline phosphatase D</fullName>
    </submittedName>
</protein>
<gene>
    <name evidence="3" type="ORF">SAMN04488570_1720</name>
</gene>
<dbReference type="InterPro" id="IPR038607">
    <property type="entry name" value="PhoD-like_sf"/>
</dbReference>
<dbReference type="Pfam" id="PF16655">
    <property type="entry name" value="PhoD_N"/>
    <property type="match status" value="1"/>
</dbReference>
<keyword evidence="4" id="KW-1185">Reference proteome</keyword>
<dbReference type="PROSITE" id="PS51318">
    <property type="entry name" value="TAT"/>
    <property type="match status" value="1"/>
</dbReference>
<evidence type="ECO:0000313" key="3">
    <source>
        <dbReference type="EMBL" id="SDS36547.1"/>
    </source>
</evidence>
<dbReference type="InterPro" id="IPR006311">
    <property type="entry name" value="TAT_signal"/>
</dbReference>
<evidence type="ECO:0000313" key="4">
    <source>
        <dbReference type="Proteomes" id="UP000198859"/>
    </source>
</evidence>
<dbReference type="Gene3D" id="3.60.21.70">
    <property type="entry name" value="PhoD-like phosphatase"/>
    <property type="match status" value="1"/>
</dbReference>
<sequence length="523" mass="57008">MTSAPSGPSRRHLLAGSAGLLALGAVGSPAEARAVGRTAPGQLRRGLALTDGVQTGDVTSRSAVLWARASGEGRLVARVGSGRQRRVVRGPWATVRSDLTARIEVAGLAPGREHLAELWFETPDGTRGEVGRSRFVTASHRREATSFVWTGDTAGQGWGINPDLGGMTAYAAMHATRPDFFVHAGDTIYADGPILERVVEPDGQVWRNLVTPEVSKVAETLGEFRGRHRYNLLDDHVRAFYADTPVVAQWDDHETVNNWWPGEVLDDPRYTEKRVDVLAARARRAWQEYQPIAVGQTRGRGRTGFAEARIYRRIERGAHLDVFCLDMRTHKSPNTAGLEARETPILGREQADWLVREVRRSTATWKVISADLPLGMVVPDGTAQESIANGDPGAPLGRELELARVLRGLRGVPGVVWITADVHYCAAHHYSPGRAAFTDFDPFWEIVAGPINAGTFGPSQLDGTFGPEQVFARAADYPNQSPRGGNQFFGHVDIAADGLLTVSLRNAAGTVLWSRDLEPGRHR</sequence>
<dbReference type="EMBL" id="LT629757">
    <property type="protein sequence ID" value="SDS36547.1"/>
    <property type="molecule type" value="Genomic_DNA"/>
</dbReference>
<proteinExistence type="predicted"/>
<reference evidence="4" key="1">
    <citation type="submission" date="2016-10" db="EMBL/GenBank/DDBJ databases">
        <authorList>
            <person name="Varghese N."/>
            <person name="Submissions S."/>
        </authorList>
    </citation>
    <scope>NUCLEOTIDE SEQUENCE [LARGE SCALE GENOMIC DNA]</scope>
    <source>
        <strain evidence="4">DSM 22127</strain>
    </source>
</reference>
<dbReference type="InterPro" id="IPR052900">
    <property type="entry name" value="Phospholipid_Metab_Enz"/>
</dbReference>
<dbReference type="PANTHER" id="PTHR43606">
    <property type="entry name" value="PHOSPHATASE, PUTATIVE (AFU_ORTHOLOGUE AFUA_6G08710)-RELATED"/>
    <property type="match status" value="1"/>
</dbReference>
<name>A0A1H1RL79_9ACTN</name>
<dbReference type="Proteomes" id="UP000198859">
    <property type="component" value="Chromosome I"/>
</dbReference>
<dbReference type="OrthoDB" id="3497025at2"/>
<feature type="domain" description="Phospholipase D N-terminal" evidence="2">
    <location>
        <begin position="52"/>
        <end position="113"/>
    </location>
</feature>
<feature type="domain" description="PhoD-like phosphatase metallophosphatase" evidence="1">
    <location>
        <begin position="149"/>
        <end position="496"/>
    </location>
</feature>
<accession>A0A1H1RL79</accession>
<dbReference type="InterPro" id="IPR032093">
    <property type="entry name" value="PhoD_N"/>
</dbReference>
<evidence type="ECO:0000259" key="1">
    <source>
        <dbReference type="Pfam" id="PF09423"/>
    </source>
</evidence>
<dbReference type="SUPFAM" id="SSF56300">
    <property type="entry name" value="Metallo-dependent phosphatases"/>
    <property type="match status" value="1"/>
</dbReference>
<dbReference type="RefSeq" id="WP_091728444.1">
    <property type="nucleotide sequence ID" value="NZ_LT629757.1"/>
</dbReference>
<dbReference type="InterPro" id="IPR018946">
    <property type="entry name" value="PhoD-like_MPP"/>
</dbReference>
<organism evidence="3 4">
    <name type="scientific">Nocardioides scoriae</name>
    <dbReference type="NCBI Taxonomy" id="642780"/>
    <lineage>
        <taxon>Bacteria</taxon>
        <taxon>Bacillati</taxon>
        <taxon>Actinomycetota</taxon>
        <taxon>Actinomycetes</taxon>
        <taxon>Propionibacteriales</taxon>
        <taxon>Nocardioidaceae</taxon>
        <taxon>Nocardioides</taxon>
    </lineage>
</organism>
<evidence type="ECO:0000259" key="2">
    <source>
        <dbReference type="Pfam" id="PF16655"/>
    </source>
</evidence>
<dbReference type="PANTHER" id="PTHR43606:SF1">
    <property type="entry name" value="PHOD-LIKE PHOSPHATASE METALLOPHOSPHATASE DOMAIN-CONTAINING PROTEIN"/>
    <property type="match status" value="1"/>
</dbReference>